<dbReference type="EMBL" id="JBCDNA010000003">
    <property type="protein sequence ID" value="MEL4456694.1"/>
    <property type="molecule type" value="Genomic_DNA"/>
</dbReference>
<feature type="transmembrane region" description="Helical" evidence="1">
    <location>
        <begin position="79"/>
        <end position="97"/>
    </location>
</feature>
<proteinExistence type="predicted"/>
<gene>
    <name evidence="2" type="ORF">AABB81_12365</name>
</gene>
<feature type="transmembrane region" description="Helical" evidence="1">
    <location>
        <begin position="151"/>
        <end position="170"/>
    </location>
</feature>
<dbReference type="Proteomes" id="UP001474120">
    <property type="component" value="Unassembled WGS sequence"/>
</dbReference>
<feature type="transmembrane region" description="Helical" evidence="1">
    <location>
        <begin position="7"/>
        <end position="31"/>
    </location>
</feature>
<feature type="transmembrane region" description="Helical" evidence="1">
    <location>
        <begin position="128"/>
        <end position="145"/>
    </location>
</feature>
<feature type="transmembrane region" description="Helical" evidence="1">
    <location>
        <begin position="43"/>
        <end position="67"/>
    </location>
</feature>
<keyword evidence="3" id="KW-1185">Reference proteome</keyword>
<reference evidence="2 3" key="1">
    <citation type="submission" date="2024-04" db="EMBL/GenBank/DDBJ databases">
        <title>whole genome sequencing of Lutimonas vermicola strain IMCC1616.</title>
        <authorList>
            <person name="Bae S.S."/>
        </authorList>
    </citation>
    <scope>NUCLEOTIDE SEQUENCE [LARGE SCALE GENOMIC DNA]</scope>
    <source>
        <strain evidence="2 3">IMCC1616</strain>
    </source>
</reference>
<accession>A0ABU9L2M1</accession>
<dbReference type="RefSeq" id="WP_342160861.1">
    <property type="nucleotide sequence ID" value="NZ_JBCDNA010000003.1"/>
</dbReference>
<name>A0ABU9L2M1_9FLAO</name>
<keyword evidence="1" id="KW-1133">Transmembrane helix</keyword>
<keyword evidence="1" id="KW-0812">Transmembrane</keyword>
<evidence type="ECO:0000313" key="3">
    <source>
        <dbReference type="Proteomes" id="UP001474120"/>
    </source>
</evidence>
<organism evidence="2 3">
    <name type="scientific">Lutimonas vermicola</name>
    <dbReference type="NCBI Taxonomy" id="414288"/>
    <lineage>
        <taxon>Bacteria</taxon>
        <taxon>Pseudomonadati</taxon>
        <taxon>Bacteroidota</taxon>
        <taxon>Flavobacteriia</taxon>
        <taxon>Flavobacteriales</taxon>
        <taxon>Flavobacteriaceae</taxon>
        <taxon>Lutimonas</taxon>
    </lineage>
</organism>
<protein>
    <submittedName>
        <fullName evidence="2">Uncharacterized protein</fullName>
    </submittedName>
</protein>
<feature type="transmembrane region" description="Helical" evidence="1">
    <location>
        <begin position="103"/>
        <end position="121"/>
    </location>
</feature>
<comment type="caution">
    <text evidence="2">The sequence shown here is derived from an EMBL/GenBank/DDBJ whole genome shotgun (WGS) entry which is preliminary data.</text>
</comment>
<sequence length="178" mass="20319">MNYRSKIFLLSGIYALVAIYFTKILFFNYYFSEEGSNLLPISFFEIVIFSIALVTFVITVITISILVKRNTNPVSFKKRFNFLIPSLLGWIIIFLLLQQNMSTIIVPVSIIIYGLIILNLNRFVTSRLVYFGIAVMLLGIISYFIPGHNWLFLTLGFGVFPIVFGLILLWKPKAQAAA</sequence>
<evidence type="ECO:0000256" key="1">
    <source>
        <dbReference type="SAM" id="Phobius"/>
    </source>
</evidence>
<evidence type="ECO:0000313" key="2">
    <source>
        <dbReference type="EMBL" id="MEL4456694.1"/>
    </source>
</evidence>
<keyword evidence="1" id="KW-0472">Membrane</keyword>